<dbReference type="InterPro" id="IPR039448">
    <property type="entry name" value="Beta_helix"/>
</dbReference>
<dbReference type="GeneID" id="25568601"/>
<keyword evidence="2" id="KW-0812">Transmembrane</keyword>
<dbReference type="InterPro" id="IPR009030">
    <property type="entry name" value="Growth_fac_rcpt_cys_sf"/>
</dbReference>
<dbReference type="InterPro" id="IPR028994">
    <property type="entry name" value="Integrin_alpha_N"/>
</dbReference>
<feature type="transmembrane region" description="Helical" evidence="2">
    <location>
        <begin position="1770"/>
        <end position="1791"/>
    </location>
</feature>
<dbReference type="Pfam" id="PF13229">
    <property type="entry name" value="Beta_helix"/>
    <property type="match status" value="1"/>
</dbReference>
<keyword evidence="2" id="KW-0472">Membrane</keyword>
<sequence>MTPIGFVDQGNSLVTGHLDADVFPDVAVVSGLTGNLVWFRNTQSFGWSSANTISIGRLETPSYLVGYDSGGDGLLDLASASDSSTDTTLDFYRNTGGAFVHVEVVPPGTSPYARFTYLVMADFTGNTLADIAVVDSEAATPTIVHFVQTALDTFAAGASIIPSAALLDKPGAMAVADIDGDADFDLVVASHHSAPGSVYWLENGGGGSFVDTVHPIAFNYPLLDESRTIGVADFDRDDLKDVVLASRNNIMLWIRGASANGTAWDPPRFITDAHLDAPSQIVIGDMDGDGDPDLAVAARGNNVATWLGNRYDGGAGDIESMWEEPRTISECNTCQTVGLMDFNIDGKLDVVVADRAKDKLLLARNSPLDVFGNTLMDLSTDSPETMESHDFDGDGDQDYLVSSASTNTVKWIENTDGLGGTFTTRVLDTTLTGVSRAAAADLDLDGDIDILAVSPSLYKVVYGLNAGVNLFADVAAAGWTGTALHVPGLAVSLIVPVDIDADGDVDLVGSSPTELFYLTNQLIEWGNKTIGFLPRNVIDTFVQLVQFEVAPMNVDVWPDIVTADKTTGAVHIYLGSASGSFTAGLSVAASTEADPVSLIYAVALIDADRDGDLDIACAAAAEGFVLLINSGDAVFDSSVAGRTNFSTAVAKDVDVGMMVADYNGDSIDDLIYRGRLEPGVLGFFEGVGDGSFVTQLVDGSFEISLSTGVDFNQDGAIDGVAEYLGTMGWFRGTTLFRVLDAVSPKKMILSLAKLGSTLARLSYYIGLASGCATDTIVLPPHAALYGCFDTGPYPLYKSMVIDGNGATIDCRLGSGGGLFDIREGAIVTLRNMTIIGARATKSSPNGPAGLRVTGSGSMLVLEDVVVSHGSALPIAGAVFQLNRGIGGGVLVETGGSLVARRCKFENNVASAGGGGVAAVGSDVAIEMEDVILTGNAVASGSGGGILLQSNAAGAARVVLTRVTLSDNSAGGIGSGGGLAVSCIAAASCEVTLTDCRVAGNSADAAGGGVMAAGTRVVGMLNATMIESNTAGYGGGLAIVTAPVSVPALLPASSLIPEGVPASKVSGAMQIVGPGSALRGNMAVFGGAMLVCSVPVTFDDVQRASLDVSGNSASVGGGAVFACLPAGSLAAGSGARLDAAGLPWLKLYNRALGAFQSVEEVFGPFVDGSALYGQVLASPPHVLEWMASRGRYSPVLTQSSGIELGATAQIWPIDVFGQELVDPGMTIELELVAPGTGFQLSGGDRSKPMGSSSPVSFADVTVEALDGDVLRGTPPVTIHARVLPAQQSPVGVLQANISACMPGFGRRSPDGAPIVCSICLEGTYSAELSTAPCLSCDDGASNFGIGATSCEACPRGTERDLSVVNTTDVTADGGINLPCTCSPGFYSPQRKKDVACAPCPTGGVCDGKLKLPYAQPGYFPGSDGTFAACLKADACLGGDPFRCAGGSEGLLCAECVDGYYVDASGDCHKCSDASTVFLVLFLLAFLAFVSAAVFAALRQDNGGSAPPDTGLALHTSKIPISITIAIVFFQVVAVVGATLFRWPSEAQAVLLWFGIFNFDSSAAFNECSLSSYYAKYTLACMLPAVFMLAVITALALIRMWRGVQISIGLAVTRMILVVGPVVYLTLSRTVLSLFDCTQLFDGVWSLDADRRHQCYNATWWAVAWLGAIFVLLYVVGIPAYCALVVWRSRRELYHHETMQAIGGFYRSYRRHYYWFELVQLGRRLWIACASLFFSTLYSFQFLLLGGVFFASTLAFLRLEPYFLPMYNTLEARLNAILVGILVLGIMFHGAMFSAGQRTFFTVVIILLVAAAIVLLVVVFVRELRLVAALRKEKKDSAGETGGIQLHSIREQEFWEFVRRECDDFEDQAVIAILHQFDPARRDDDRSLGL</sequence>
<feature type="transmembrane region" description="Helical" evidence="2">
    <location>
        <begin position="1658"/>
        <end position="1685"/>
    </location>
</feature>
<dbReference type="EMBL" id="GL349491">
    <property type="protein sequence ID" value="KNC54519.1"/>
    <property type="molecule type" value="Genomic_DNA"/>
</dbReference>
<dbReference type="InterPro" id="IPR013517">
    <property type="entry name" value="FG-GAP"/>
</dbReference>
<proteinExistence type="predicted"/>
<evidence type="ECO:0000313" key="4">
    <source>
        <dbReference type="EMBL" id="KNC54519.1"/>
    </source>
</evidence>
<organism evidence="4 5">
    <name type="scientific">Thecamonas trahens ATCC 50062</name>
    <dbReference type="NCBI Taxonomy" id="461836"/>
    <lineage>
        <taxon>Eukaryota</taxon>
        <taxon>Apusozoa</taxon>
        <taxon>Apusomonadida</taxon>
        <taxon>Apusomonadidae</taxon>
        <taxon>Thecamonas</taxon>
    </lineage>
</organism>
<evidence type="ECO:0000313" key="5">
    <source>
        <dbReference type="Proteomes" id="UP000054408"/>
    </source>
</evidence>
<dbReference type="Gene3D" id="2.130.10.130">
    <property type="entry name" value="Integrin alpha, N-terminal"/>
    <property type="match status" value="2"/>
</dbReference>
<feature type="transmembrane region" description="Helical" evidence="2">
    <location>
        <begin position="1723"/>
        <end position="1749"/>
    </location>
</feature>
<protein>
    <recommendedName>
        <fullName evidence="3">Right handed beta helix domain-containing protein</fullName>
    </recommendedName>
</protein>
<feature type="transmembrane region" description="Helical" evidence="2">
    <location>
        <begin position="1517"/>
        <end position="1539"/>
    </location>
</feature>
<dbReference type="Proteomes" id="UP000054408">
    <property type="component" value="Unassembled WGS sequence"/>
</dbReference>
<feature type="transmembrane region" description="Helical" evidence="2">
    <location>
        <begin position="1602"/>
        <end position="1623"/>
    </location>
</feature>
<dbReference type="PANTHER" id="PTHR44103:SF1">
    <property type="entry name" value="PROPROTEIN CONVERTASE P"/>
    <property type="match status" value="1"/>
</dbReference>
<keyword evidence="2" id="KW-1133">Transmembrane helix</keyword>
<dbReference type="SUPFAM" id="SSF57184">
    <property type="entry name" value="Growth factor receptor domain"/>
    <property type="match status" value="1"/>
</dbReference>
<dbReference type="OrthoDB" id="5950997at2759"/>
<keyword evidence="1" id="KW-0732">Signal</keyword>
<dbReference type="SMART" id="SM00710">
    <property type="entry name" value="PbH1"/>
    <property type="match status" value="5"/>
</dbReference>
<dbReference type="PANTHER" id="PTHR44103">
    <property type="entry name" value="PROPROTEIN CONVERTASE P"/>
    <property type="match status" value="1"/>
</dbReference>
<reference evidence="4 5" key="1">
    <citation type="submission" date="2010-05" db="EMBL/GenBank/DDBJ databases">
        <title>The Genome Sequence of Thecamonas trahens ATCC 50062.</title>
        <authorList>
            <consortium name="The Broad Institute Genome Sequencing Platform"/>
            <person name="Russ C."/>
            <person name="Cuomo C."/>
            <person name="Shea T."/>
            <person name="Young S.K."/>
            <person name="Zeng Q."/>
            <person name="Koehrsen M."/>
            <person name="Haas B."/>
            <person name="Borodovsky M."/>
            <person name="Guigo R."/>
            <person name="Alvarado L."/>
            <person name="Berlin A."/>
            <person name="Bochicchio J."/>
            <person name="Borenstein D."/>
            <person name="Chapman S."/>
            <person name="Chen Z."/>
            <person name="Freedman E."/>
            <person name="Gellesch M."/>
            <person name="Goldberg J."/>
            <person name="Griggs A."/>
            <person name="Gujja S."/>
            <person name="Heilman E."/>
            <person name="Heiman D."/>
            <person name="Hepburn T."/>
            <person name="Howarth C."/>
            <person name="Jen D."/>
            <person name="Larson L."/>
            <person name="Mehta T."/>
            <person name="Park D."/>
            <person name="Pearson M."/>
            <person name="Roberts A."/>
            <person name="Saif S."/>
            <person name="Shenoy N."/>
            <person name="Sisk P."/>
            <person name="Stolte C."/>
            <person name="Sykes S."/>
            <person name="Thomson T."/>
            <person name="Walk T."/>
            <person name="White J."/>
            <person name="Yandava C."/>
            <person name="Burger G."/>
            <person name="Gray M.W."/>
            <person name="Holland P.W.H."/>
            <person name="King N."/>
            <person name="Lang F.B.F."/>
            <person name="Roger A.J."/>
            <person name="Ruiz-Trillo I."/>
            <person name="Lander E."/>
            <person name="Nusbaum C."/>
        </authorList>
    </citation>
    <scope>NUCLEOTIDE SEQUENCE [LARGE SCALE GENOMIC DNA]</scope>
    <source>
        <strain evidence="4 5">ATCC 50062</strain>
    </source>
</reference>
<dbReference type="RefSeq" id="XP_013753536.1">
    <property type="nucleotide sequence ID" value="XM_013898082.1"/>
</dbReference>
<dbReference type="InterPro" id="IPR006626">
    <property type="entry name" value="PbH1"/>
</dbReference>
<dbReference type="Gene3D" id="2.10.50.10">
    <property type="entry name" value="Tumor Necrosis Factor Receptor, subunit A, domain 2"/>
    <property type="match status" value="1"/>
</dbReference>
<evidence type="ECO:0000256" key="1">
    <source>
        <dbReference type="ARBA" id="ARBA00022729"/>
    </source>
</evidence>
<evidence type="ECO:0000256" key="2">
    <source>
        <dbReference type="SAM" id="Phobius"/>
    </source>
</evidence>
<name>A0A0L0DQD3_THETB</name>
<feature type="transmembrane region" description="Helical" evidence="2">
    <location>
        <begin position="1575"/>
        <end position="1596"/>
    </location>
</feature>
<feature type="domain" description="Right handed beta helix" evidence="3">
    <location>
        <begin position="808"/>
        <end position="973"/>
    </location>
</feature>
<dbReference type="Gene3D" id="2.160.20.10">
    <property type="entry name" value="Single-stranded right-handed beta-helix, Pectin lyase-like"/>
    <property type="match status" value="1"/>
</dbReference>
<evidence type="ECO:0000259" key="3">
    <source>
        <dbReference type="Pfam" id="PF13229"/>
    </source>
</evidence>
<dbReference type="InterPro" id="IPR011050">
    <property type="entry name" value="Pectin_lyase_fold/virulence"/>
</dbReference>
<dbReference type="SUPFAM" id="SSF51126">
    <property type="entry name" value="Pectin lyase-like"/>
    <property type="match status" value="1"/>
</dbReference>
<dbReference type="Pfam" id="PF13517">
    <property type="entry name" value="FG-GAP_3"/>
    <property type="match status" value="3"/>
</dbReference>
<feature type="transmembrane region" description="Helical" evidence="2">
    <location>
        <begin position="1475"/>
        <end position="1496"/>
    </location>
</feature>
<dbReference type="InterPro" id="IPR012334">
    <property type="entry name" value="Pectin_lyas_fold"/>
</dbReference>
<dbReference type="SUPFAM" id="SSF69318">
    <property type="entry name" value="Integrin alpha N-terminal domain"/>
    <property type="match status" value="3"/>
</dbReference>
<keyword evidence="5" id="KW-1185">Reference proteome</keyword>
<gene>
    <name evidence="4" type="ORF">AMSG_10364</name>
</gene>
<dbReference type="CDD" id="cd00185">
    <property type="entry name" value="TNFRSF"/>
    <property type="match status" value="1"/>
</dbReference>
<feature type="transmembrane region" description="Helical" evidence="2">
    <location>
        <begin position="1797"/>
        <end position="1819"/>
    </location>
</feature>
<accession>A0A0L0DQD3</accession>